<evidence type="ECO:0000256" key="9">
    <source>
        <dbReference type="ARBA" id="ARBA00023136"/>
    </source>
</evidence>
<protein>
    <submittedName>
        <fullName evidence="12">ATP synthase F0 subunit 6</fullName>
    </submittedName>
</protein>
<keyword evidence="5 11" id="KW-0812">Transmembrane</keyword>
<reference evidence="12" key="1">
    <citation type="journal article" date="2014" name="Mol. Biochem. Parasitol.">
        <title>Mitochondrial genomes of Meloidogyne chitwoodi and M. incognita (Nematoda: Tylenchina): comparative analysis, gene order and phylogenetic relationships with other nematodes.</title>
        <authorList>
            <person name="Humphreys-Pereira D.A."/>
            <person name="Elling A.A."/>
        </authorList>
    </citation>
    <scope>NUCLEOTIDE SEQUENCE</scope>
</reference>
<evidence type="ECO:0000256" key="5">
    <source>
        <dbReference type="ARBA" id="ARBA00022692"/>
    </source>
</evidence>
<comment type="subcellular location">
    <subcellularLocation>
        <location evidence="1">Membrane</location>
        <topology evidence="1">Multi-pass membrane protein</topology>
    </subcellularLocation>
</comment>
<evidence type="ECO:0000256" key="8">
    <source>
        <dbReference type="ARBA" id="ARBA00023065"/>
    </source>
</evidence>
<keyword evidence="9 11" id="KW-0472">Membrane</keyword>
<feature type="transmembrane region" description="Helical" evidence="11">
    <location>
        <begin position="152"/>
        <end position="176"/>
    </location>
</feature>
<dbReference type="EMBL" id="KJ476150">
    <property type="protein sequence ID" value="AHY20096.1"/>
    <property type="molecule type" value="Genomic_DNA"/>
</dbReference>
<geneLocation type="mitochondrion" evidence="12"/>
<keyword evidence="12" id="KW-0496">Mitochondrion</keyword>
<evidence type="ECO:0000313" key="12">
    <source>
        <dbReference type="EMBL" id="AHY20096.1"/>
    </source>
</evidence>
<evidence type="ECO:0000256" key="7">
    <source>
        <dbReference type="ARBA" id="ARBA00022989"/>
    </source>
</evidence>
<keyword evidence="7 11" id="KW-1133">Transmembrane helix</keyword>
<accession>A0A023VW33</accession>
<dbReference type="InterPro" id="IPR035908">
    <property type="entry name" value="F0_ATP_A_sf"/>
</dbReference>
<keyword evidence="3" id="KW-0813">Transport</keyword>
<sequence length="182" mass="22721">MLFLYYIFYLMFFFFMFDIFFLKFMKKSISLMILVFGLDKNSLSKLMLISFWFFFYLNILFGYFSYLDICCFSSDFFLITFYWVSSMYFFWMNNYCFFLSLIEESNFFIMFFIFLIELLSKVIQFFTIIIRLMVNVFFGECFKFLLVYNNSFFYIFLGGLEFFILLIQSMIFYYMFLYYCNE</sequence>
<evidence type="ECO:0000256" key="4">
    <source>
        <dbReference type="ARBA" id="ARBA00022547"/>
    </source>
</evidence>
<dbReference type="AlphaFoldDB" id="A0A023VW33"/>
<dbReference type="GO" id="GO:1902600">
    <property type="term" value="P:proton transmembrane transport"/>
    <property type="evidence" value="ECO:0007669"/>
    <property type="project" value="UniProtKB-KW"/>
</dbReference>
<evidence type="ECO:0000256" key="10">
    <source>
        <dbReference type="ARBA" id="ARBA00023310"/>
    </source>
</evidence>
<gene>
    <name evidence="12" type="primary">atp6</name>
</gene>
<keyword evidence="4" id="KW-0138">CF(0)</keyword>
<evidence type="ECO:0000256" key="1">
    <source>
        <dbReference type="ARBA" id="ARBA00004141"/>
    </source>
</evidence>
<dbReference type="GO" id="GO:0045259">
    <property type="term" value="C:proton-transporting ATP synthase complex"/>
    <property type="evidence" value="ECO:0007669"/>
    <property type="project" value="UniProtKB-KW"/>
</dbReference>
<feature type="transmembrane region" description="Helical" evidence="11">
    <location>
        <begin position="6"/>
        <end position="25"/>
    </location>
</feature>
<evidence type="ECO:0000256" key="6">
    <source>
        <dbReference type="ARBA" id="ARBA00022781"/>
    </source>
</evidence>
<feature type="transmembrane region" description="Helical" evidence="11">
    <location>
        <begin position="107"/>
        <end position="132"/>
    </location>
</feature>
<keyword evidence="10" id="KW-0066">ATP synthesis</keyword>
<evidence type="ECO:0000256" key="3">
    <source>
        <dbReference type="ARBA" id="ARBA00022448"/>
    </source>
</evidence>
<proteinExistence type="inferred from homology"/>
<dbReference type="SUPFAM" id="SSF81336">
    <property type="entry name" value="F1F0 ATP synthase subunit A"/>
    <property type="match status" value="1"/>
</dbReference>
<organism evidence="12">
    <name type="scientific">Meloidogyne chitwoodi</name>
    <name type="common">Columbia root-knot nematode worm</name>
    <dbReference type="NCBI Taxonomy" id="59747"/>
    <lineage>
        <taxon>Eukaryota</taxon>
        <taxon>Metazoa</taxon>
        <taxon>Ecdysozoa</taxon>
        <taxon>Nematoda</taxon>
        <taxon>Chromadorea</taxon>
        <taxon>Rhabditida</taxon>
        <taxon>Tylenchina</taxon>
        <taxon>Tylenchomorpha</taxon>
        <taxon>Tylenchoidea</taxon>
        <taxon>Meloidogynidae</taxon>
        <taxon>Meloidogyninae</taxon>
        <taxon>Meloidogyne</taxon>
    </lineage>
</organism>
<evidence type="ECO:0000256" key="11">
    <source>
        <dbReference type="SAM" id="Phobius"/>
    </source>
</evidence>
<name>A0A023VW33_MELCH</name>
<keyword evidence="6" id="KW-0375">Hydrogen ion transport</keyword>
<evidence type="ECO:0000256" key="2">
    <source>
        <dbReference type="ARBA" id="ARBA00006810"/>
    </source>
</evidence>
<dbReference type="GO" id="GO:0006754">
    <property type="term" value="P:ATP biosynthetic process"/>
    <property type="evidence" value="ECO:0007669"/>
    <property type="project" value="UniProtKB-KW"/>
</dbReference>
<comment type="similarity">
    <text evidence="2">Belongs to the ATPase A chain family.</text>
</comment>
<feature type="transmembrane region" description="Helical" evidence="11">
    <location>
        <begin position="76"/>
        <end position="95"/>
    </location>
</feature>
<keyword evidence="8" id="KW-0406">Ion transport</keyword>
<feature type="transmembrane region" description="Helical" evidence="11">
    <location>
        <begin position="46"/>
        <end position="64"/>
    </location>
</feature>